<keyword evidence="3" id="KW-0963">Cytoplasm</keyword>
<proteinExistence type="inferred from homology"/>
<keyword evidence="9" id="KW-0829">Tyrosine-protein kinase</keyword>
<dbReference type="GO" id="GO:0070374">
    <property type="term" value="P:positive regulation of ERK1 and ERK2 cascade"/>
    <property type="evidence" value="ECO:0007669"/>
    <property type="project" value="TreeGrafter"/>
</dbReference>
<evidence type="ECO:0000256" key="2">
    <source>
        <dbReference type="ARBA" id="ARBA00013203"/>
    </source>
</evidence>
<dbReference type="SMART" id="SM00220">
    <property type="entry name" value="S_TKc"/>
    <property type="match status" value="1"/>
</dbReference>
<accession>A0AAV4HHA6</accession>
<evidence type="ECO:0000256" key="8">
    <source>
        <dbReference type="ARBA" id="ARBA00022840"/>
    </source>
</evidence>
<evidence type="ECO:0000256" key="10">
    <source>
        <dbReference type="ARBA" id="ARBA00040421"/>
    </source>
</evidence>
<evidence type="ECO:0000256" key="13">
    <source>
        <dbReference type="ARBA" id="ARBA00049003"/>
    </source>
</evidence>
<dbReference type="GO" id="GO:0005737">
    <property type="term" value="C:cytoplasm"/>
    <property type="evidence" value="ECO:0007669"/>
    <property type="project" value="UniProtKB-SubCell"/>
</dbReference>
<comment type="catalytic activity">
    <reaction evidence="15">
        <text>L-tyrosyl-[protein] + ATP = O-phospho-L-tyrosyl-[protein] + ADP + H(+)</text>
        <dbReference type="Rhea" id="RHEA:10596"/>
        <dbReference type="Rhea" id="RHEA-COMP:10136"/>
        <dbReference type="Rhea" id="RHEA-COMP:20101"/>
        <dbReference type="ChEBI" id="CHEBI:15378"/>
        <dbReference type="ChEBI" id="CHEBI:30616"/>
        <dbReference type="ChEBI" id="CHEBI:46858"/>
        <dbReference type="ChEBI" id="CHEBI:61978"/>
        <dbReference type="ChEBI" id="CHEBI:456216"/>
        <dbReference type="EC" id="2.7.12.1"/>
    </reaction>
</comment>
<evidence type="ECO:0000256" key="14">
    <source>
        <dbReference type="ARBA" id="ARBA00049308"/>
    </source>
</evidence>
<dbReference type="PANTHER" id="PTHR46392:SF1">
    <property type="entry name" value="DUAL SERINE_THREONINE AND TYROSINE PROTEIN KINASE"/>
    <property type="match status" value="1"/>
</dbReference>
<dbReference type="InterPro" id="IPR011009">
    <property type="entry name" value="Kinase-like_dom_sf"/>
</dbReference>
<dbReference type="InterPro" id="IPR017441">
    <property type="entry name" value="Protein_kinase_ATP_BS"/>
</dbReference>
<keyword evidence="6 16" id="KW-0547">Nucleotide-binding</keyword>
<feature type="compositionally biased region" description="Basic residues" evidence="18">
    <location>
        <begin position="465"/>
        <end position="474"/>
    </location>
</feature>
<gene>
    <name evidence="20" type="ORF">ElyMa_002750600</name>
</gene>
<feature type="domain" description="Protein kinase" evidence="19">
    <location>
        <begin position="188"/>
        <end position="450"/>
    </location>
</feature>
<evidence type="ECO:0000256" key="12">
    <source>
        <dbReference type="ARBA" id="ARBA00042638"/>
    </source>
</evidence>
<evidence type="ECO:0000256" key="6">
    <source>
        <dbReference type="ARBA" id="ARBA00022741"/>
    </source>
</evidence>
<evidence type="ECO:0000313" key="21">
    <source>
        <dbReference type="Proteomes" id="UP000762676"/>
    </source>
</evidence>
<dbReference type="GO" id="GO:0045743">
    <property type="term" value="P:positive regulation of fibroblast growth factor receptor signaling pathway"/>
    <property type="evidence" value="ECO:0007669"/>
    <property type="project" value="TreeGrafter"/>
</dbReference>
<evidence type="ECO:0000256" key="9">
    <source>
        <dbReference type="ARBA" id="ARBA00023137"/>
    </source>
</evidence>
<dbReference type="EMBL" id="BMAT01005640">
    <property type="protein sequence ID" value="GFR97643.1"/>
    <property type="molecule type" value="Genomic_DNA"/>
</dbReference>
<evidence type="ECO:0000256" key="17">
    <source>
        <dbReference type="RuleBase" id="RU000304"/>
    </source>
</evidence>
<dbReference type="PROSITE" id="PS00108">
    <property type="entry name" value="PROTEIN_KINASE_ST"/>
    <property type="match status" value="1"/>
</dbReference>
<evidence type="ECO:0000313" key="20">
    <source>
        <dbReference type="EMBL" id="GFR97643.1"/>
    </source>
</evidence>
<comment type="caution">
    <text evidence="20">The sequence shown here is derived from an EMBL/GenBank/DDBJ whole genome shotgun (WGS) entry which is preliminary data.</text>
</comment>
<comment type="similarity">
    <text evidence="17">Belongs to the protein kinase superfamily.</text>
</comment>
<dbReference type="GO" id="GO:0004713">
    <property type="term" value="F:protein tyrosine kinase activity"/>
    <property type="evidence" value="ECO:0007669"/>
    <property type="project" value="UniProtKB-KW"/>
</dbReference>
<dbReference type="GO" id="GO:0004674">
    <property type="term" value="F:protein serine/threonine kinase activity"/>
    <property type="evidence" value="ECO:0007669"/>
    <property type="project" value="UniProtKB-KW"/>
</dbReference>
<evidence type="ECO:0000256" key="7">
    <source>
        <dbReference type="ARBA" id="ARBA00022777"/>
    </source>
</evidence>
<keyword evidence="7 20" id="KW-0418">Kinase</keyword>
<keyword evidence="8 16" id="KW-0067">ATP-binding</keyword>
<dbReference type="Pfam" id="PF00069">
    <property type="entry name" value="Pkinase"/>
    <property type="match status" value="1"/>
</dbReference>
<keyword evidence="21" id="KW-1185">Reference proteome</keyword>
<dbReference type="Proteomes" id="UP000762676">
    <property type="component" value="Unassembled WGS sequence"/>
</dbReference>
<dbReference type="EC" id="2.7.12.1" evidence="2"/>
<evidence type="ECO:0000259" key="19">
    <source>
        <dbReference type="PROSITE" id="PS50011"/>
    </source>
</evidence>
<dbReference type="InterPro" id="IPR051302">
    <property type="entry name" value="Dual_SerThr-Tyr_Kinase"/>
</dbReference>
<feature type="compositionally biased region" description="Polar residues" evidence="18">
    <location>
        <begin position="475"/>
        <end position="487"/>
    </location>
</feature>
<dbReference type="GO" id="GO:0043066">
    <property type="term" value="P:negative regulation of apoptotic process"/>
    <property type="evidence" value="ECO:0007669"/>
    <property type="project" value="TreeGrafter"/>
</dbReference>
<dbReference type="GO" id="GO:0005524">
    <property type="term" value="F:ATP binding"/>
    <property type="evidence" value="ECO:0007669"/>
    <property type="project" value="UniProtKB-UniRule"/>
</dbReference>
<dbReference type="Gene3D" id="1.10.510.10">
    <property type="entry name" value="Transferase(Phosphotransferase) domain 1"/>
    <property type="match status" value="1"/>
</dbReference>
<dbReference type="AlphaFoldDB" id="A0AAV4HHA6"/>
<organism evidence="20 21">
    <name type="scientific">Elysia marginata</name>
    <dbReference type="NCBI Taxonomy" id="1093978"/>
    <lineage>
        <taxon>Eukaryota</taxon>
        <taxon>Metazoa</taxon>
        <taxon>Spiralia</taxon>
        <taxon>Lophotrochozoa</taxon>
        <taxon>Mollusca</taxon>
        <taxon>Gastropoda</taxon>
        <taxon>Heterobranchia</taxon>
        <taxon>Euthyneura</taxon>
        <taxon>Panpulmonata</taxon>
        <taxon>Sacoglossa</taxon>
        <taxon>Placobranchoidea</taxon>
        <taxon>Plakobranchidae</taxon>
        <taxon>Elysia</taxon>
    </lineage>
</organism>
<protein>
    <recommendedName>
        <fullName evidence="10">Dual serine/threonine and tyrosine protein kinase</fullName>
        <ecNumber evidence="2">2.7.12.1</ecNumber>
    </recommendedName>
    <alternativeName>
        <fullName evidence="12">Dusty protein kinase</fullName>
    </alternativeName>
    <alternativeName>
        <fullName evidence="11">Receptor-interacting serine/threonine-protein kinase 5</fullName>
    </alternativeName>
</protein>
<comment type="catalytic activity">
    <reaction evidence="13">
        <text>L-seryl-[protein] + ATP = O-phospho-L-seryl-[protein] + ADP + H(+)</text>
        <dbReference type="Rhea" id="RHEA:17989"/>
        <dbReference type="Rhea" id="RHEA-COMP:9863"/>
        <dbReference type="Rhea" id="RHEA-COMP:11604"/>
        <dbReference type="ChEBI" id="CHEBI:15378"/>
        <dbReference type="ChEBI" id="CHEBI:29999"/>
        <dbReference type="ChEBI" id="CHEBI:30616"/>
        <dbReference type="ChEBI" id="CHEBI:83421"/>
        <dbReference type="ChEBI" id="CHEBI:456216"/>
        <dbReference type="EC" id="2.7.12.1"/>
    </reaction>
</comment>
<reference evidence="20 21" key="1">
    <citation type="journal article" date="2021" name="Elife">
        <title>Chloroplast acquisition without the gene transfer in kleptoplastic sea slugs, Plakobranchus ocellatus.</title>
        <authorList>
            <person name="Maeda T."/>
            <person name="Takahashi S."/>
            <person name="Yoshida T."/>
            <person name="Shimamura S."/>
            <person name="Takaki Y."/>
            <person name="Nagai Y."/>
            <person name="Toyoda A."/>
            <person name="Suzuki Y."/>
            <person name="Arimoto A."/>
            <person name="Ishii H."/>
            <person name="Satoh N."/>
            <person name="Nishiyama T."/>
            <person name="Hasebe M."/>
            <person name="Maruyama T."/>
            <person name="Minagawa J."/>
            <person name="Obokata J."/>
            <person name="Shigenobu S."/>
        </authorList>
    </citation>
    <scope>NUCLEOTIDE SEQUENCE [LARGE SCALE GENOMIC DNA]</scope>
</reference>
<dbReference type="PROSITE" id="PS50011">
    <property type="entry name" value="PROTEIN_KINASE_DOM"/>
    <property type="match status" value="1"/>
</dbReference>
<evidence type="ECO:0000256" key="18">
    <source>
        <dbReference type="SAM" id="MobiDB-lite"/>
    </source>
</evidence>
<dbReference type="PROSITE" id="PS00107">
    <property type="entry name" value="PROTEIN_KINASE_ATP"/>
    <property type="match status" value="1"/>
</dbReference>
<name>A0AAV4HHA6_9GAST</name>
<comment type="subcellular location">
    <subcellularLocation>
        <location evidence="1">Cytoplasm</location>
    </subcellularLocation>
</comment>
<keyword evidence="5" id="KW-0808">Transferase</keyword>
<evidence type="ECO:0000256" key="11">
    <source>
        <dbReference type="ARBA" id="ARBA00041268"/>
    </source>
</evidence>
<evidence type="ECO:0000256" key="5">
    <source>
        <dbReference type="ARBA" id="ARBA00022679"/>
    </source>
</evidence>
<evidence type="ECO:0000256" key="16">
    <source>
        <dbReference type="PROSITE-ProRule" id="PRU10141"/>
    </source>
</evidence>
<dbReference type="GO" id="GO:0004712">
    <property type="term" value="F:protein serine/threonine/tyrosine kinase activity"/>
    <property type="evidence" value="ECO:0007669"/>
    <property type="project" value="UniProtKB-EC"/>
</dbReference>
<evidence type="ECO:0000256" key="4">
    <source>
        <dbReference type="ARBA" id="ARBA00022527"/>
    </source>
</evidence>
<evidence type="ECO:0000256" key="3">
    <source>
        <dbReference type="ARBA" id="ARBA00022490"/>
    </source>
</evidence>
<sequence>MVLGRLNHAVAGKLVSSVDILRDSYTGTLTRCLESLETLDRDSPEEAKTTDALKQILNAAYQVEITVRSSSSFIKNLLEKMKQLVQSMPWKAPPVICREWKEKVAEEMLGNLSESRLARSISSQIKERLNKSHEQFSSALRQLEMRHSGRLDKIEEHRLKLRKVHAPRLAKMALESTSLRDVTLFGMPHMGREIGRGQYGVVYSCDSWGSHSPCAIKSVVPPDDKHWNDLALEFFYTKNIPEHPRIVMLRGSVIDYMYGGGTSPAVLLIMDRLQKDLYTAIKQGLDWVGRLQVSIDVVEGLRYLHSQGLVHRDVKLKNVLLDRDNRGRITDLGFCKPEAMMSGSIVGTPIHMAPELFTGHYDNSVDVYAFGILFWYVCAGHVRLPSAFEQCANKDQLWQSVKKGLRPEQPVNCSEDCWTLMKGCWEGDPSRRPFFGDVEVSLKNIVEKYKRKMANSKGSGSDRKSRGHSPRHKSSSQYRSKQIPASR</sequence>
<keyword evidence="4 17" id="KW-0723">Serine/threonine-protein kinase</keyword>
<evidence type="ECO:0000256" key="15">
    <source>
        <dbReference type="ARBA" id="ARBA00051680"/>
    </source>
</evidence>
<evidence type="ECO:0000256" key="1">
    <source>
        <dbReference type="ARBA" id="ARBA00004496"/>
    </source>
</evidence>
<dbReference type="InterPro" id="IPR008271">
    <property type="entry name" value="Ser/Thr_kinase_AS"/>
</dbReference>
<dbReference type="Gene3D" id="3.30.200.20">
    <property type="entry name" value="Phosphorylase Kinase, domain 1"/>
    <property type="match status" value="1"/>
</dbReference>
<dbReference type="InterPro" id="IPR000719">
    <property type="entry name" value="Prot_kinase_dom"/>
</dbReference>
<feature type="binding site" evidence="16">
    <location>
        <position position="217"/>
    </location>
    <ligand>
        <name>ATP</name>
        <dbReference type="ChEBI" id="CHEBI:30616"/>
    </ligand>
</feature>
<dbReference type="GO" id="GO:0044344">
    <property type="term" value="P:cellular response to fibroblast growth factor stimulus"/>
    <property type="evidence" value="ECO:0007669"/>
    <property type="project" value="TreeGrafter"/>
</dbReference>
<dbReference type="PANTHER" id="PTHR46392">
    <property type="entry name" value="DUAL SERINE/THREONINE AND TYROSINE PROTEIN KINASE"/>
    <property type="match status" value="1"/>
</dbReference>
<dbReference type="SUPFAM" id="SSF56112">
    <property type="entry name" value="Protein kinase-like (PK-like)"/>
    <property type="match status" value="1"/>
</dbReference>
<feature type="region of interest" description="Disordered" evidence="18">
    <location>
        <begin position="451"/>
        <end position="487"/>
    </location>
</feature>
<comment type="catalytic activity">
    <reaction evidence="14">
        <text>L-threonyl-[protein] + ATP = O-phospho-L-threonyl-[protein] + ADP + H(+)</text>
        <dbReference type="Rhea" id="RHEA:46608"/>
        <dbReference type="Rhea" id="RHEA-COMP:11060"/>
        <dbReference type="Rhea" id="RHEA-COMP:11605"/>
        <dbReference type="ChEBI" id="CHEBI:15378"/>
        <dbReference type="ChEBI" id="CHEBI:30013"/>
        <dbReference type="ChEBI" id="CHEBI:30616"/>
        <dbReference type="ChEBI" id="CHEBI:61977"/>
        <dbReference type="ChEBI" id="CHEBI:456216"/>
        <dbReference type="EC" id="2.7.12.1"/>
    </reaction>
</comment>